<keyword evidence="4 10" id="KW-0812">Transmembrane</keyword>
<comment type="subcellular location">
    <subcellularLocation>
        <location evidence="1 10">Cell membrane</location>
        <topology evidence="1 10">Multi-pass membrane protein</topology>
    </subcellularLocation>
</comment>
<dbReference type="PANTHER" id="PTHR21137:SF35">
    <property type="entry name" value="ODORANT RECEPTOR 19A-RELATED"/>
    <property type="match status" value="1"/>
</dbReference>
<keyword evidence="2" id="KW-1003">Cell membrane</keyword>
<comment type="similarity">
    <text evidence="10">Belongs to the insect chemoreceptor superfamily. Heteromeric odorant receptor channel (TC 1.A.69) family.</text>
</comment>
<evidence type="ECO:0000256" key="2">
    <source>
        <dbReference type="ARBA" id="ARBA00022475"/>
    </source>
</evidence>
<keyword evidence="7 10" id="KW-0472">Membrane</keyword>
<evidence type="ECO:0000256" key="4">
    <source>
        <dbReference type="ARBA" id="ARBA00022692"/>
    </source>
</evidence>
<evidence type="ECO:0000256" key="1">
    <source>
        <dbReference type="ARBA" id="ARBA00004651"/>
    </source>
</evidence>
<accession>A0ABM1YER7</accession>
<organism evidence="11 12">
    <name type="scientific">Aedes albopictus</name>
    <name type="common">Asian tiger mosquito</name>
    <name type="synonym">Stegomyia albopicta</name>
    <dbReference type="NCBI Taxonomy" id="7160"/>
    <lineage>
        <taxon>Eukaryota</taxon>
        <taxon>Metazoa</taxon>
        <taxon>Ecdysozoa</taxon>
        <taxon>Arthropoda</taxon>
        <taxon>Hexapoda</taxon>
        <taxon>Insecta</taxon>
        <taxon>Pterygota</taxon>
        <taxon>Neoptera</taxon>
        <taxon>Endopterygota</taxon>
        <taxon>Diptera</taxon>
        <taxon>Nematocera</taxon>
        <taxon>Culicoidea</taxon>
        <taxon>Culicidae</taxon>
        <taxon>Culicinae</taxon>
        <taxon>Aedini</taxon>
        <taxon>Aedes</taxon>
        <taxon>Stegomyia</taxon>
    </lineage>
</organism>
<evidence type="ECO:0000256" key="9">
    <source>
        <dbReference type="ARBA" id="ARBA00023224"/>
    </source>
</evidence>
<evidence type="ECO:0000256" key="5">
    <source>
        <dbReference type="ARBA" id="ARBA00022725"/>
    </source>
</evidence>
<keyword evidence="3 10" id="KW-0716">Sensory transduction</keyword>
<dbReference type="GeneID" id="109423359"/>
<evidence type="ECO:0000313" key="11">
    <source>
        <dbReference type="EnsemblMetazoa" id="AALFPA23_008505.P11486"/>
    </source>
</evidence>
<dbReference type="RefSeq" id="XP_062704913.1">
    <property type="nucleotide sequence ID" value="XM_062848929.1"/>
</dbReference>
<dbReference type="PANTHER" id="PTHR21137">
    <property type="entry name" value="ODORANT RECEPTOR"/>
    <property type="match status" value="1"/>
</dbReference>
<keyword evidence="8 10" id="KW-0675">Receptor</keyword>
<sequence length="366" mass="42836">MEHYRPKLQSAEDNDASIYWLSLLSTSLGVWPQKLVGERKVWWKRLYYFMIFMHWYNTYLQVEFFFHNFGALKTMTEGLCSFCSISLTGVKIMRLYSFSDEINMMLNKMRNHEFMQKITFLKKGKNREIFQQFGQIMKNKWKEVKINLQLYSFSVGVTASSYSIIPAVINLINLFQGSSEPRRFVYKTYYRGMENLKYYSPLHELLFCSESLSGYTTFAGVIAFDGLFMDDINKIFSPILILQLFTSTSIICVIAFHASANASEGDSQIFVMVVYLIAAFYQLFQFCWYGQRVQNESIELPNSVYDCNWHQCSKKFKTKLQLFLLNVQKTVDISAYNLIVMSMETYLSIVRTAASYFTALQTLTEE</sequence>
<feature type="transmembrane region" description="Helical" evidence="10">
    <location>
        <begin position="212"/>
        <end position="228"/>
    </location>
</feature>
<reference evidence="12" key="1">
    <citation type="journal article" date="2015" name="Proc. Natl. Acad. Sci. U.S.A.">
        <title>Genome sequence of the Asian Tiger mosquito, Aedes albopictus, reveals insights into its biology, genetics, and evolution.</title>
        <authorList>
            <person name="Chen X.G."/>
            <person name="Jiang X."/>
            <person name="Gu J."/>
            <person name="Xu M."/>
            <person name="Wu Y."/>
            <person name="Deng Y."/>
            <person name="Zhang C."/>
            <person name="Bonizzoni M."/>
            <person name="Dermauw W."/>
            <person name="Vontas J."/>
            <person name="Armbruster P."/>
            <person name="Huang X."/>
            <person name="Yang Y."/>
            <person name="Zhang H."/>
            <person name="He W."/>
            <person name="Peng H."/>
            <person name="Liu Y."/>
            <person name="Wu K."/>
            <person name="Chen J."/>
            <person name="Lirakis M."/>
            <person name="Topalis P."/>
            <person name="Van Leeuwen T."/>
            <person name="Hall A.B."/>
            <person name="Jiang X."/>
            <person name="Thorpe C."/>
            <person name="Mueller R.L."/>
            <person name="Sun C."/>
            <person name="Waterhouse R.M."/>
            <person name="Yan G."/>
            <person name="Tu Z.J."/>
            <person name="Fang X."/>
            <person name="James A.A."/>
        </authorList>
    </citation>
    <scope>NUCLEOTIDE SEQUENCE [LARGE SCALE GENOMIC DNA]</scope>
    <source>
        <strain evidence="12">Foshan</strain>
    </source>
</reference>
<proteinExistence type="inferred from homology"/>
<dbReference type="InterPro" id="IPR004117">
    <property type="entry name" value="7tm6_olfct_rcpt"/>
</dbReference>
<protein>
    <recommendedName>
        <fullName evidence="10">Odorant receptor</fullName>
    </recommendedName>
</protein>
<evidence type="ECO:0000256" key="10">
    <source>
        <dbReference type="RuleBase" id="RU351113"/>
    </source>
</evidence>
<evidence type="ECO:0000256" key="7">
    <source>
        <dbReference type="ARBA" id="ARBA00023136"/>
    </source>
</evidence>
<keyword evidence="6 10" id="KW-1133">Transmembrane helix</keyword>
<comment type="caution">
    <text evidence="10">Lacks conserved residue(s) required for the propagation of feature annotation.</text>
</comment>
<name>A0ABM1YER7_AEDAL</name>
<reference evidence="11" key="2">
    <citation type="submission" date="2025-05" db="UniProtKB">
        <authorList>
            <consortium name="EnsemblMetazoa"/>
        </authorList>
    </citation>
    <scope>IDENTIFICATION</scope>
    <source>
        <strain evidence="11">Foshan</strain>
    </source>
</reference>
<feature type="transmembrane region" description="Helical" evidence="10">
    <location>
        <begin position="150"/>
        <end position="172"/>
    </location>
</feature>
<dbReference type="Proteomes" id="UP000069940">
    <property type="component" value="Unassembled WGS sequence"/>
</dbReference>
<evidence type="ECO:0000256" key="8">
    <source>
        <dbReference type="ARBA" id="ARBA00023170"/>
    </source>
</evidence>
<dbReference type="Pfam" id="PF02949">
    <property type="entry name" value="7tm_6"/>
    <property type="match status" value="1"/>
</dbReference>
<evidence type="ECO:0000313" key="12">
    <source>
        <dbReference type="Proteomes" id="UP000069940"/>
    </source>
</evidence>
<evidence type="ECO:0000256" key="6">
    <source>
        <dbReference type="ARBA" id="ARBA00022989"/>
    </source>
</evidence>
<evidence type="ECO:0000256" key="3">
    <source>
        <dbReference type="ARBA" id="ARBA00022606"/>
    </source>
</evidence>
<feature type="transmembrane region" description="Helical" evidence="10">
    <location>
        <begin position="269"/>
        <end position="289"/>
    </location>
</feature>
<keyword evidence="5 10" id="KW-0552">Olfaction</keyword>
<keyword evidence="9 10" id="KW-0807">Transducer</keyword>
<keyword evidence="12" id="KW-1185">Reference proteome</keyword>
<dbReference type="EnsemblMetazoa" id="AALFPA23_008505.R11486">
    <property type="protein sequence ID" value="AALFPA23_008505.P11486"/>
    <property type="gene ID" value="AALFPA23_008505"/>
</dbReference>
<feature type="transmembrane region" description="Helical" evidence="10">
    <location>
        <begin position="235"/>
        <end position="257"/>
    </location>
</feature>